<keyword evidence="1" id="KW-0808">Transferase</keyword>
<reference evidence="5" key="1">
    <citation type="submission" date="2016-10" db="EMBL/GenBank/DDBJ databases">
        <authorList>
            <person name="Varghese N."/>
            <person name="Submissions S."/>
        </authorList>
    </citation>
    <scope>NUCLEOTIDE SEQUENCE [LARGE SCALE GENOMIC DNA]</scope>
    <source>
        <strain evidence="5">BL9</strain>
    </source>
</reference>
<dbReference type="InterPro" id="IPR016181">
    <property type="entry name" value="Acyl_CoA_acyltransferase"/>
</dbReference>
<dbReference type="EMBL" id="FMVM01000009">
    <property type="protein sequence ID" value="SCY78912.1"/>
    <property type="molecule type" value="Genomic_DNA"/>
</dbReference>
<evidence type="ECO:0000256" key="2">
    <source>
        <dbReference type="ARBA" id="ARBA00023315"/>
    </source>
</evidence>
<evidence type="ECO:0000313" key="4">
    <source>
        <dbReference type="EMBL" id="SCY78912.1"/>
    </source>
</evidence>
<evidence type="ECO:0000313" key="5">
    <source>
        <dbReference type="Proteomes" id="UP000198538"/>
    </source>
</evidence>
<dbReference type="RefSeq" id="WP_090920876.1">
    <property type="nucleotide sequence ID" value="NZ_FMVM01000009.1"/>
</dbReference>
<sequence length="177" mass="20550">MITYQILNLDHVKQLHEVDRSEYIDLIYEVTDQGLVEHKQDHECANWDQGQLEEMQDRYIYELQQGGMAYGAFDGTRLVGFGVLAHQFRGKEQNQLQLDLMYVSRAYRRQGIGTRILAFLSEEARRRGARSLYISSTETRSAVSFYQSQGSEMTGEVDEELYTKEPKDIHMVKELNG</sequence>
<evidence type="ECO:0000256" key="1">
    <source>
        <dbReference type="ARBA" id="ARBA00022679"/>
    </source>
</evidence>
<name>A0A1G5IS47_9BACL</name>
<dbReference type="Pfam" id="PF00583">
    <property type="entry name" value="Acetyltransf_1"/>
    <property type="match status" value="1"/>
</dbReference>
<dbReference type="GO" id="GO:0005840">
    <property type="term" value="C:ribosome"/>
    <property type="evidence" value="ECO:0007669"/>
    <property type="project" value="UniProtKB-KW"/>
</dbReference>
<dbReference type="STRING" id="582692.SAMN05720606_109132"/>
<dbReference type="Proteomes" id="UP000198538">
    <property type="component" value="Unassembled WGS sequence"/>
</dbReference>
<proteinExistence type="predicted"/>
<keyword evidence="5" id="KW-1185">Reference proteome</keyword>
<accession>A0A1G5IS47</accession>
<dbReference type="Gene3D" id="3.40.630.30">
    <property type="match status" value="1"/>
</dbReference>
<keyword evidence="4" id="KW-0689">Ribosomal protein</keyword>
<dbReference type="SUPFAM" id="SSF55729">
    <property type="entry name" value="Acyl-CoA N-acyltransferases (Nat)"/>
    <property type="match status" value="1"/>
</dbReference>
<dbReference type="PANTHER" id="PTHR43877">
    <property type="entry name" value="AMINOALKYLPHOSPHONATE N-ACETYLTRANSFERASE-RELATED-RELATED"/>
    <property type="match status" value="1"/>
</dbReference>
<protein>
    <submittedName>
        <fullName evidence="4">Ribosomal protein S18 acetylase RimI</fullName>
    </submittedName>
</protein>
<dbReference type="InterPro" id="IPR000182">
    <property type="entry name" value="GNAT_dom"/>
</dbReference>
<keyword evidence="2" id="KW-0012">Acyltransferase</keyword>
<dbReference type="PROSITE" id="PS51186">
    <property type="entry name" value="GNAT"/>
    <property type="match status" value="1"/>
</dbReference>
<dbReference type="InterPro" id="IPR050832">
    <property type="entry name" value="Bact_Acetyltransf"/>
</dbReference>
<dbReference type="CDD" id="cd04301">
    <property type="entry name" value="NAT_SF"/>
    <property type="match status" value="1"/>
</dbReference>
<dbReference type="AlphaFoldDB" id="A0A1G5IS47"/>
<gene>
    <name evidence="4" type="ORF">SAMN05720606_109132</name>
</gene>
<keyword evidence="4" id="KW-0687">Ribonucleoprotein</keyword>
<dbReference type="GO" id="GO:0016747">
    <property type="term" value="F:acyltransferase activity, transferring groups other than amino-acyl groups"/>
    <property type="evidence" value="ECO:0007669"/>
    <property type="project" value="InterPro"/>
</dbReference>
<evidence type="ECO:0000259" key="3">
    <source>
        <dbReference type="PROSITE" id="PS51186"/>
    </source>
</evidence>
<organism evidence="4 5">
    <name type="scientific">Paenibacillus polysaccharolyticus</name>
    <dbReference type="NCBI Taxonomy" id="582692"/>
    <lineage>
        <taxon>Bacteria</taxon>
        <taxon>Bacillati</taxon>
        <taxon>Bacillota</taxon>
        <taxon>Bacilli</taxon>
        <taxon>Bacillales</taxon>
        <taxon>Paenibacillaceae</taxon>
        <taxon>Paenibacillus</taxon>
    </lineage>
</organism>
<feature type="domain" description="N-acetyltransferase" evidence="3">
    <location>
        <begin position="13"/>
        <end position="176"/>
    </location>
</feature>